<dbReference type="EMBL" id="JAAKZZ010000143">
    <property type="protein sequence ID" value="NGO69817.1"/>
    <property type="molecule type" value="Genomic_DNA"/>
</dbReference>
<proteinExistence type="predicted"/>
<accession>A0A6G4WYX8</accession>
<feature type="chain" id="PRO_5026276608" evidence="1">
    <location>
        <begin position="29"/>
        <end position="134"/>
    </location>
</feature>
<organism evidence="2 3">
    <name type="scientific">Streptomyces boncukensis</name>
    <dbReference type="NCBI Taxonomy" id="2711219"/>
    <lineage>
        <taxon>Bacteria</taxon>
        <taxon>Bacillati</taxon>
        <taxon>Actinomycetota</taxon>
        <taxon>Actinomycetes</taxon>
        <taxon>Kitasatosporales</taxon>
        <taxon>Streptomycetaceae</taxon>
        <taxon>Streptomyces</taxon>
    </lineage>
</organism>
<dbReference type="AlphaFoldDB" id="A0A6G4WYX8"/>
<gene>
    <name evidence="2" type="ORF">G5C65_15915</name>
</gene>
<feature type="signal peptide" evidence="1">
    <location>
        <begin position="1"/>
        <end position="28"/>
    </location>
</feature>
<evidence type="ECO:0000256" key="1">
    <source>
        <dbReference type="SAM" id="SignalP"/>
    </source>
</evidence>
<evidence type="ECO:0000313" key="3">
    <source>
        <dbReference type="Proteomes" id="UP000477722"/>
    </source>
</evidence>
<keyword evidence="3" id="KW-1185">Reference proteome</keyword>
<reference evidence="2 3" key="1">
    <citation type="submission" date="2020-02" db="EMBL/GenBank/DDBJ databases">
        <title>Whole-genome analyses of novel actinobacteria.</title>
        <authorList>
            <person name="Sahin N."/>
            <person name="Tatar D."/>
        </authorList>
    </citation>
    <scope>NUCLEOTIDE SEQUENCE [LARGE SCALE GENOMIC DNA]</scope>
    <source>
        <strain evidence="2 3">SB3404</strain>
    </source>
</reference>
<keyword evidence="1" id="KW-0732">Signal</keyword>
<dbReference type="Proteomes" id="UP000477722">
    <property type="component" value="Unassembled WGS sequence"/>
</dbReference>
<evidence type="ECO:0000313" key="2">
    <source>
        <dbReference type="EMBL" id="NGO69817.1"/>
    </source>
</evidence>
<dbReference type="RefSeq" id="WP_165299497.1">
    <property type="nucleotide sequence ID" value="NZ_JAAKZZ010000143.1"/>
</dbReference>
<protein>
    <submittedName>
        <fullName evidence="2">RdlA protein</fullName>
    </submittedName>
</protein>
<dbReference type="InterPro" id="IPR047736">
    <property type="entry name" value="RdlA/B-like"/>
</dbReference>
<dbReference type="Pfam" id="PF25848">
    <property type="entry name" value="Rodlin"/>
    <property type="match status" value="1"/>
</dbReference>
<comment type="caution">
    <text evidence="2">The sequence shown here is derived from an EMBL/GenBank/DDBJ whole genome shotgun (WGS) entry which is preliminary data.</text>
</comment>
<name>A0A6G4WYX8_9ACTN</name>
<sequence length="134" mass="13471">MMKKVLSTATVAASVVGASAMAATPALASGNDTTSVNGNGASQVFGNSATKGHMSPQMTAVQSSLNKLCLGVPAKLNVGSLVGVVPVTVQDINVLSSPQNQQCTENSTQAKGDEPLSHILEDVGLLSKNGVANH</sequence>
<dbReference type="NCBIfam" id="NF041022">
    <property type="entry name" value="rodlin_AB"/>
    <property type="match status" value="1"/>
</dbReference>